<accession>A0A6P1MBG4</accession>
<organism evidence="7 8">
    <name type="scientific">Tichowtungia aerotolerans</name>
    <dbReference type="NCBI Taxonomy" id="2697043"/>
    <lineage>
        <taxon>Bacteria</taxon>
        <taxon>Pseudomonadati</taxon>
        <taxon>Kiritimatiellota</taxon>
        <taxon>Tichowtungiia</taxon>
        <taxon>Tichowtungiales</taxon>
        <taxon>Tichowtungiaceae</taxon>
        <taxon>Tichowtungia</taxon>
    </lineage>
</organism>
<evidence type="ECO:0000256" key="1">
    <source>
        <dbReference type="ARBA" id="ARBA00007061"/>
    </source>
</evidence>
<dbReference type="RefSeq" id="WP_160627679.1">
    <property type="nucleotide sequence ID" value="NZ_CP047593.1"/>
</dbReference>
<comment type="similarity">
    <text evidence="1">Belongs to the thiolase-like superfamily. HMG-CoA synthase family.</text>
</comment>
<dbReference type="InterPro" id="IPR016039">
    <property type="entry name" value="Thiolase-like"/>
</dbReference>
<dbReference type="PANTHER" id="PTHR43323">
    <property type="entry name" value="3-HYDROXY-3-METHYLGLUTARYL COENZYME A SYNTHASE"/>
    <property type="match status" value="1"/>
</dbReference>
<dbReference type="GO" id="GO:0006084">
    <property type="term" value="P:acetyl-CoA metabolic process"/>
    <property type="evidence" value="ECO:0007669"/>
    <property type="project" value="InterPro"/>
</dbReference>
<evidence type="ECO:0000256" key="2">
    <source>
        <dbReference type="ARBA" id="ARBA00022679"/>
    </source>
</evidence>
<dbReference type="NCBIfam" id="TIGR01835">
    <property type="entry name" value="HMG-CoA-S_prok"/>
    <property type="match status" value="1"/>
</dbReference>
<keyword evidence="2 7" id="KW-0808">Transferase</keyword>
<feature type="active site" description="Proton donor/acceptor" evidence="3">
    <location>
        <position position="79"/>
    </location>
</feature>
<feature type="active site" description="Proton donor/acceptor" evidence="3">
    <location>
        <position position="233"/>
    </location>
</feature>
<feature type="domain" description="Hydroxymethylglutaryl-coenzyme A synthase C-terminal" evidence="6">
    <location>
        <begin position="242"/>
        <end position="347"/>
    </location>
</feature>
<sequence length="384" mass="42281">MKIGIDQISFYTSQYFLDLKTLAKARGVDPDKYRVGIGQSRMGIPPPDEDIVTMAASAAFRLKERGALDGVENLLLATESGIDQSKAAGLFVHGLLGLPSRCRVVELKQACYSATAALRMAMGLVAMKPQSKVLIIASDVARYELDSPGESTQGCGAVAFTISANPRLVAIDPESGFYADDVMDFWRPNYLSEAQVDGKYSTLIYIKALKEAWKQYAEESGRSLDDFARFCYHIPFTRMAAKAHQKLARGISDEELEQVIGESLIYSREAGNCYSASLYVGITSLFDNCAEDLSGRRIGLYSYGSGCVGEFFSGVVQSGYRTALLKEVHQELLAGRTELTFQQYEDIYNYGIPTDGGEHVFAQYCTGPFRFAGIEAHKRIYESV</sequence>
<evidence type="ECO:0000313" key="8">
    <source>
        <dbReference type="Proteomes" id="UP000464954"/>
    </source>
</evidence>
<dbReference type="GO" id="GO:0004421">
    <property type="term" value="F:hydroxymethylglutaryl-CoA synthase activity"/>
    <property type="evidence" value="ECO:0007669"/>
    <property type="project" value="UniProtKB-EC"/>
</dbReference>
<dbReference type="InterPro" id="IPR011554">
    <property type="entry name" value="HMG_CoA_synthase_prok"/>
</dbReference>
<feature type="binding site" evidence="4">
    <location>
        <position position="272"/>
    </location>
    <ligand>
        <name>(3S)-3-hydroxy-3-methylglutaryl-CoA</name>
        <dbReference type="ChEBI" id="CHEBI:43074"/>
    </ligand>
</feature>
<proteinExistence type="inferred from homology"/>
<feature type="binding site" evidence="4">
    <location>
        <position position="242"/>
    </location>
    <ligand>
        <name>(3S)-3-hydroxy-3-methylglutaryl-CoA</name>
        <dbReference type="ChEBI" id="CHEBI:43074"/>
    </ligand>
</feature>
<evidence type="ECO:0000259" key="5">
    <source>
        <dbReference type="Pfam" id="PF01154"/>
    </source>
</evidence>
<dbReference type="EC" id="2.3.3.10" evidence="7"/>
<dbReference type="EMBL" id="CP047593">
    <property type="protein sequence ID" value="QHI68906.1"/>
    <property type="molecule type" value="Genomic_DNA"/>
</dbReference>
<keyword evidence="8" id="KW-1185">Reference proteome</keyword>
<evidence type="ECO:0000256" key="3">
    <source>
        <dbReference type="PIRSR" id="PIRSR611554-1"/>
    </source>
</evidence>
<feature type="active site" description="Acyl-thioester intermediate" evidence="3">
    <location>
        <position position="111"/>
    </location>
</feature>
<feature type="domain" description="Hydroxymethylglutaryl-coenzyme A synthase N-terminal" evidence="5">
    <location>
        <begin position="2"/>
        <end position="164"/>
    </location>
</feature>
<dbReference type="Pfam" id="PF01154">
    <property type="entry name" value="HMG_CoA_synt_N"/>
    <property type="match status" value="1"/>
</dbReference>
<reference evidence="7 8" key="1">
    <citation type="submission" date="2020-01" db="EMBL/GenBank/DDBJ databases">
        <title>Ponticoccus aerotolerans gen. nov., sp. nov., an anaerobic bacterium and proposal of Ponticoccusceae fam. nov., Ponticoccusles ord. nov. and Ponticoccuse classis nov. in the phylum Kiritimatiellaeota.</title>
        <authorList>
            <person name="Zhou L.Y."/>
            <person name="Du Z.J."/>
        </authorList>
    </citation>
    <scope>NUCLEOTIDE SEQUENCE [LARGE SCALE GENOMIC DNA]</scope>
    <source>
        <strain evidence="7 8">S-5007</strain>
    </source>
</reference>
<dbReference type="PANTHER" id="PTHR43323:SF2">
    <property type="entry name" value="HYDROXYMETHYLGLUTARYL-COA SYNTHASE"/>
    <property type="match status" value="1"/>
</dbReference>
<evidence type="ECO:0000256" key="4">
    <source>
        <dbReference type="PIRSR" id="PIRSR611554-2"/>
    </source>
</evidence>
<gene>
    <name evidence="7" type="ORF">GT409_05405</name>
</gene>
<dbReference type="Pfam" id="PF08540">
    <property type="entry name" value="HMG_CoA_synt_C"/>
    <property type="match status" value="1"/>
</dbReference>
<protein>
    <submittedName>
        <fullName evidence="7">Hydroxymethylglutaryl-CoA synthase</fullName>
        <ecNumber evidence="7">2.3.3.10</ecNumber>
    </submittedName>
</protein>
<evidence type="ECO:0000259" key="6">
    <source>
        <dbReference type="Pfam" id="PF08540"/>
    </source>
</evidence>
<feature type="binding site" evidence="4">
    <location>
        <position position="29"/>
    </location>
    <ligand>
        <name>(3S)-3-hydroxy-3-methylglutaryl-CoA</name>
        <dbReference type="ChEBI" id="CHEBI:43074"/>
    </ligand>
</feature>
<dbReference type="InterPro" id="IPR013746">
    <property type="entry name" value="HMG_CoA_synt_C_dom"/>
</dbReference>
<keyword evidence="7" id="KW-0012">Acyltransferase</keyword>
<evidence type="ECO:0000313" key="7">
    <source>
        <dbReference type="EMBL" id="QHI68906.1"/>
    </source>
</evidence>
<dbReference type="InterPro" id="IPR013528">
    <property type="entry name" value="HMG_CoA_synth_N"/>
</dbReference>
<dbReference type="Gene3D" id="3.40.47.10">
    <property type="match status" value="2"/>
</dbReference>
<dbReference type="KEGG" id="taer:GT409_05405"/>
<dbReference type="AlphaFoldDB" id="A0A6P1MBG4"/>
<name>A0A6P1MBG4_9BACT</name>
<feature type="binding site" evidence="4">
    <location>
        <position position="143"/>
    </location>
    <ligand>
        <name>(3S)-3-hydroxy-3-methylglutaryl-CoA</name>
        <dbReference type="ChEBI" id="CHEBI:43074"/>
    </ligand>
</feature>
<dbReference type="Proteomes" id="UP000464954">
    <property type="component" value="Chromosome"/>
</dbReference>
<dbReference type="SUPFAM" id="SSF53901">
    <property type="entry name" value="Thiolase-like"/>
    <property type="match status" value="2"/>
</dbReference>
<dbReference type="CDD" id="cd00827">
    <property type="entry name" value="init_cond_enzymes"/>
    <property type="match status" value="1"/>
</dbReference>